<dbReference type="GeneID" id="44133846"/>
<dbReference type="InterPro" id="IPR037175">
    <property type="entry name" value="KFase_sf"/>
</dbReference>
<dbReference type="PANTHER" id="PTHR31118:SF32">
    <property type="entry name" value="KYNURENINE FORMAMIDASE"/>
    <property type="match status" value="1"/>
</dbReference>
<dbReference type="KEGG" id="skr:BRX40_14865"/>
<reference evidence="3" key="2">
    <citation type="submission" date="2016-12" db="EMBL/GenBank/DDBJ databases">
        <title>Whole genome sequencing of Sphingomonas sp. ABOJV.</title>
        <authorList>
            <person name="Conlan S."/>
            <person name="Thomas P.J."/>
            <person name="Mullikin J."/>
            <person name="Palmore T.N."/>
            <person name="Frank K.M."/>
            <person name="Segre J.A."/>
        </authorList>
    </citation>
    <scope>NUCLEOTIDE SEQUENCE [LARGE SCALE GENOMIC DNA]</scope>
    <source>
        <strain evidence="3">ABOJV</strain>
    </source>
</reference>
<gene>
    <name evidence="1" type="ORF">BRX40_14865</name>
    <name evidence="2" type="ORF">CA257_21205</name>
</gene>
<dbReference type="GO" id="GO:0019441">
    <property type="term" value="P:L-tryptophan catabolic process to kynurenine"/>
    <property type="evidence" value="ECO:0007669"/>
    <property type="project" value="InterPro"/>
</dbReference>
<evidence type="ECO:0000313" key="3">
    <source>
        <dbReference type="Proteomes" id="UP000185161"/>
    </source>
</evidence>
<dbReference type="Proteomes" id="UP000185161">
    <property type="component" value="Chromosome"/>
</dbReference>
<dbReference type="AlphaFoldDB" id="A0A1L6JC94"/>
<dbReference type="Proteomes" id="UP000286681">
    <property type="component" value="Unassembled WGS sequence"/>
</dbReference>
<reference evidence="1" key="1">
    <citation type="submission" date="2016-12" db="EMBL/GenBank/DDBJ databases">
        <title>Whole genome sequencing of Sphingomonas koreensis.</title>
        <authorList>
            <person name="Conlan S."/>
            <person name="Thomas P.J."/>
            <person name="Mullikin J."/>
            <person name="Palmore T.N."/>
            <person name="Frank K.M."/>
            <person name="Segre J.A."/>
        </authorList>
    </citation>
    <scope>NUCLEOTIDE SEQUENCE</scope>
    <source>
        <strain evidence="1">ABOJV</strain>
    </source>
</reference>
<dbReference type="InterPro" id="IPR007325">
    <property type="entry name" value="KFase/CYL"/>
</dbReference>
<evidence type="ECO:0000313" key="4">
    <source>
        <dbReference type="Proteomes" id="UP000286681"/>
    </source>
</evidence>
<protein>
    <submittedName>
        <fullName evidence="1 2">Cyclase</fullName>
    </submittedName>
</protein>
<reference evidence="2 4" key="3">
    <citation type="submission" date="2018-07" db="EMBL/GenBank/DDBJ databases">
        <title>Genomic and Epidemiologic Investigation of an Indolent Hospital Outbreak.</title>
        <authorList>
            <person name="Johnson R.C."/>
            <person name="Deming C."/>
            <person name="Conlan S."/>
            <person name="Zellmer C.J."/>
            <person name="Michelin A.V."/>
            <person name="Lee-Lin S."/>
            <person name="Thomas P.J."/>
            <person name="Park M."/>
            <person name="Weingarten R.A."/>
            <person name="Less J."/>
            <person name="Dekker J.P."/>
            <person name="Frank K.M."/>
            <person name="Musser K.A."/>
            <person name="Mcquiston J.R."/>
            <person name="Henderson D.K."/>
            <person name="Lau A.F."/>
            <person name="Palmore T.N."/>
            <person name="Segre J.A."/>
        </authorList>
    </citation>
    <scope>NUCLEOTIDE SEQUENCE [LARGE SCALE GENOMIC DNA]</scope>
    <source>
        <strain evidence="2 4">SK-NIH.Env10_0317</strain>
    </source>
</reference>
<dbReference type="PANTHER" id="PTHR31118">
    <property type="entry name" value="CYCLASE-LIKE PROTEIN 2"/>
    <property type="match status" value="1"/>
</dbReference>
<evidence type="ECO:0000313" key="1">
    <source>
        <dbReference type="EMBL" id="APR53535.1"/>
    </source>
</evidence>
<dbReference type="GO" id="GO:0004061">
    <property type="term" value="F:arylformamidase activity"/>
    <property type="evidence" value="ECO:0007669"/>
    <property type="project" value="InterPro"/>
</dbReference>
<dbReference type="OrthoDB" id="9777007at2"/>
<dbReference type="EMBL" id="QQWO01000027">
    <property type="protein sequence ID" value="RSU98716.1"/>
    <property type="molecule type" value="Genomic_DNA"/>
</dbReference>
<keyword evidence="3" id="KW-1185">Reference proteome</keyword>
<evidence type="ECO:0000313" key="2">
    <source>
        <dbReference type="EMBL" id="RSU98716.1"/>
    </source>
</evidence>
<dbReference type="RefSeq" id="WP_075152136.1">
    <property type="nucleotide sequence ID" value="NZ_CP018820.1"/>
</dbReference>
<dbReference type="SUPFAM" id="SSF102198">
    <property type="entry name" value="Putative cyclase"/>
    <property type="match status" value="1"/>
</dbReference>
<proteinExistence type="predicted"/>
<name>A0A1L6JC94_9SPHN</name>
<organism evidence="1 3">
    <name type="scientific">Sphingomonas koreensis</name>
    <dbReference type="NCBI Taxonomy" id="93064"/>
    <lineage>
        <taxon>Bacteria</taxon>
        <taxon>Pseudomonadati</taxon>
        <taxon>Pseudomonadota</taxon>
        <taxon>Alphaproteobacteria</taxon>
        <taxon>Sphingomonadales</taxon>
        <taxon>Sphingomonadaceae</taxon>
        <taxon>Sphingomonas</taxon>
    </lineage>
</organism>
<dbReference type="Gene3D" id="3.50.30.50">
    <property type="entry name" value="Putative cyclase"/>
    <property type="match status" value="1"/>
</dbReference>
<accession>A0A1L6JC94</accession>
<sequence>MTEKRVCFDFEVSFTNGGGVQGQDFRLDIDGDEIDDAELARYVIADLRLLMVGKVRILNKRIIEERHKRGEMTEAPAAVPAARLIDLSHVIEAGMITYKGLPAPLICDHLSREASRGIYAEGTEFQIGRIEMVGNTGTYLDTPYHRYADGHDLADLPLARVADCEGVLVRVEGAVDRAIDWAAFAATEVRGKAVLVHTGWDRHWRTDQYFEGHPHLTEAAAVYLRDQGARLVGIDSHNIDDTSGNTRPVHSVLLGAGIPIVEHMTRLGDLPASGFRFSAVPPKVRHMGTFPVRPWAILPG</sequence>
<dbReference type="STRING" id="93064.BRX40_14865"/>
<dbReference type="EMBL" id="CP018820">
    <property type="protein sequence ID" value="APR53535.1"/>
    <property type="molecule type" value="Genomic_DNA"/>
</dbReference>
<dbReference type="Pfam" id="PF04199">
    <property type="entry name" value="Cyclase"/>
    <property type="match status" value="1"/>
</dbReference>